<accession>A0ABP0FHZ7</accession>
<protein>
    <submittedName>
        <fullName evidence="2">Uncharacterized protein</fullName>
    </submittedName>
</protein>
<dbReference type="Proteomes" id="UP001642483">
    <property type="component" value="Unassembled WGS sequence"/>
</dbReference>
<sequence>MKIGFEGTNSPETPYARYLELNFEQNPEKLNIFKLKVTAWPGQNQSINSNKKTNKTTKKNPKKITNSQAPKILFNTNGTNAKAQKCNNKDGKARAESCSNKAGTKVNNKNIEVYNKGQTNTKLSNKRELCFNIKQNTTCGPDQISIVIKQVRQTNTTLFKYEFF</sequence>
<organism evidence="2 3">
    <name type="scientific">Clavelina lepadiformis</name>
    <name type="common">Light-bulb sea squirt</name>
    <name type="synonym">Ascidia lepadiformis</name>
    <dbReference type="NCBI Taxonomy" id="159417"/>
    <lineage>
        <taxon>Eukaryota</taxon>
        <taxon>Metazoa</taxon>
        <taxon>Chordata</taxon>
        <taxon>Tunicata</taxon>
        <taxon>Ascidiacea</taxon>
        <taxon>Aplousobranchia</taxon>
        <taxon>Clavelinidae</taxon>
        <taxon>Clavelina</taxon>
    </lineage>
</organism>
<proteinExistence type="predicted"/>
<reference evidence="2 3" key="1">
    <citation type="submission" date="2024-02" db="EMBL/GenBank/DDBJ databases">
        <authorList>
            <person name="Daric V."/>
            <person name="Darras S."/>
        </authorList>
    </citation>
    <scope>NUCLEOTIDE SEQUENCE [LARGE SCALE GENOMIC DNA]</scope>
</reference>
<name>A0ABP0FHZ7_CLALP</name>
<feature type="compositionally biased region" description="Basic residues" evidence="1">
    <location>
        <begin position="52"/>
        <end position="62"/>
    </location>
</feature>
<evidence type="ECO:0000313" key="3">
    <source>
        <dbReference type="Proteomes" id="UP001642483"/>
    </source>
</evidence>
<keyword evidence="3" id="KW-1185">Reference proteome</keyword>
<feature type="region of interest" description="Disordered" evidence="1">
    <location>
        <begin position="43"/>
        <end position="68"/>
    </location>
</feature>
<gene>
    <name evidence="2" type="ORF">CVLEPA_LOCUS9538</name>
</gene>
<evidence type="ECO:0000313" key="2">
    <source>
        <dbReference type="EMBL" id="CAK8679289.1"/>
    </source>
</evidence>
<comment type="caution">
    <text evidence="2">The sequence shown here is derived from an EMBL/GenBank/DDBJ whole genome shotgun (WGS) entry which is preliminary data.</text>
</comment>
<dbReference type="EMBL" id="CAWYQH010000057">
    <property type="protein sequence ID" value="CAK8679289.1"/>
    <property type="molecule type" value="Genomic_DNA"/>
</dbReference>
<evidence type="ECO:0000256" key="1">
    <source>
        <dbReference type="SAM" id="MobiDB-lite"/>
    </source>
</evidence>